<dbReference type="PROSITE" id="PS50894">
    <property type="entry name" value="HPT"/>
    <property type="match status" value="1"/>
</dbReference>
<protein>
    <recommendedName>
        <fullName evidence="3">HPt domain-containing protein</fullName>
    </recommendedName>
</protein>
<evidence type="ECO:0000256" key="1">
    <source>
        <dbReference type="ARBA" id="ARBA00023012"/>
    </source>
</evidence>
<comment type="caution">
    <text evidence="4">The sequence shown here is derived from an EMBL/GenBank/DDBJ whole genome shotgun (WGS) entry which is preliminary data.</text>
</comment>
<feature type="domain" description="HPt" evidence="3">
    <location>
        <begin position="54"/>
        <end position="147"/>
    </location>
</feature>
<dbReference type="EMBL" id="AHJE01000038">
    <property type="protein sequence ID" value="EHP42133.1"/>
    <property type="molecule type" value="Genomic_DNA"/>
</dbReference>
<dbReference type="InterPro" id="IPR036641">
    <property type="entry name" value="HPT_dom_sf"/>
</dbReference>
<accession>H1S5Q1</accession>
<dbReference type="SMART" id="SM00073">
    <property type="entry name" value="HPT"/>
    <property type="match status" value="1"/>
</dbReference>
<reference evidence="4 5" key="1">
    <citation type="journal article" date="2012" name="J. Bacteriol.">
        <title>De Novo Genome Project of Cupriavidus basilensis OR16.</title>
        <authorList>
            <person name="Cserhati M."/>
            <person name="Kriszt B."/>
            <person name="Szoboszlay S."/>
            <person name="Toth A."/>
            <person name="Szabo I."/>
            <person name="Tancsics A."/>
            <person name="Nagy I."/>
            <person name="Horvath B."/>
            <person name="Nagy I."/>
            <person name="Kukolya J."/>
        </authorList>
    </citation>
    <scope>NUCLEOTIDE SEQUENCE [LARGE SCALE GENOMIC DNA]</scope>
    <source>
        <strain evidence="4 5">OR16</strain>
    </source>
</reference>
<dbReference type="Gene3D" id="1.20.120.160">
    <property type="entry name" value="HPT domain"/>
    <property type="match status" value="1"/>
</dbReference>
<proteinExistence type="predicted"/>
<keyword evidence="2" id="KW-0597">Phosphoprotein</keyword>
<dbReference type="SUPFAM" id="SSF47226">
    <property type="entry name" value="Histidine-containing phosphotransfer domain, HPT domain"/>
    <property type="match status" value="1"/>
</dbReference>
<evidence type="ECO:0000313" key="5">
    <source>
        <dbReference type="Proteomes" id="UP000005808"/>
    </source>
</evidence>
<dbReference type="GO" id="GO:0000160">
    <property type="term" value="P:phosphorelay signal transduction system"/>
    <property type="evidence" value="ECO:0007669"/>
    <property type="project" value="UniProtKB-KW"/>
</dbReference>
<sequence>MVDAAHGAGFDAALTAPVDVGTLAHVLAGHGFVAVSPDECAAIGPLLDTLAGGDVDVVRELVDCLVDTNRIDLETMRAALTDGTWQRFGSGAHRIKGSARILECAALVRLCGLLESVAQFGDLATAQALLPILAATLAHLDALLAALRPPSRAA</sequence>
<dbReference type="InterPro" id="IPR008207">
    <property type="entry name" value="Sig_transdc_His_kin_Hpt_dom"/>
</dbReference>
<dbReference type="Proteomes" id="UP000005808">
    <property type="component" value="Unassembled WGS sequence"/>
</dbReference>
<dbReference type="Pfam" id="PF01627">
    <property type="entry name" value="Hpt"/>
    <property type="match status" value="1"/>
</dbReference>
<evidence type="ECO:0000256" key="2">
    <source>
        <dbReference type="PROSITE-ProRule" id="PRU00110"/>
    </source>
</evidence>
<gene>
    <name evidence="4" type="ORF">OR16_15962</name>
</gene>
<name>H1S5Q1_9BURK</name>
<evidence type="ECO:0000259" key="3">
    <source>
        <dbReference type="PROSITE" id="PS50894"/>
    </source>
</evidence>
<feature type="modified residue" description="Phosphohistidine" evidence="2">
    <location>
        <position position="93"/>
    </location>
</feature>
<dbReference type="GO" id="GO:0004672">
    <property type="term" value="F:protein kinase activity"/>
    <property type="evidence" value="ECO:0007669"/>
    <property type="project" value="UniProtKB-ARBA"/>
</dbReference>
<dbReference type="PATRIC" id="fig|1127483.3.peg.3203"/>
<dbReference type="RefSeq" id="WP_006158745.1">
    <property type="nucleotide sequence ID" value="NZ_AHJE01000038.1"/>
</dbReference>
<evidence type="ECO:0000313" key="4">
    <source>
        <dbReference type="EMBL" id="EHP42133.1"/>
    </source>
</evidence>
<dbReference type="OrthoDB" id="8970540at2"/>
<dbReference type="AlphaFoldDB" id="H1S5Q1"/>
<keyword evidence="1" id="KW-0902">Two-component regulatory system</keyword>
<organism evidence="4 5">
    <name type="scientific">Cupriavidus basilensis OR16</name>
    <dbReference type="NCBI Taxonomy" id="1127483"/>
    <lineage>
        <taxon>Bacteria</taxon>
        <taxon>Pseudomonadati</taxon>
        <taxon>Pseudomonadota</taxon>
        <taxon>Betaproteobacteria</taxon>
        <taxon>Burkholderiales</taxon>
        <taxon>Burkholderiaceae</taxon>
        <taxon>Cupriavidus</taxon>
    </lineage>
</organism>